<dbReference type="AlphaFoldDB" id="A0A3T0I1E5"/>
<dbReference type="RefSeq" id="WP_066385068.1">
    <property type="nucleotide sequence ID" value="NZ_CP022572.1"/>
</dbReference>
<name>A0A3T0I1E5_9BACI</name>
<gene>
    <name evidence="2" type="ORF">CHR53_18895</name>
</gene>
<sequence length="61" mass="6868">MSPGMIKMWISIAGMGLMFLAIITIYFSRYKLKGIFRLITAIIAYVFMICAGLTLLVVFLT</sequence>
<evidence type="ECO:0000256" key="1">
    <source>
        <dbReference type="SAM" id="Phobius"/>
    </source>
</evidence>
<dbReference type="OrthoDB" id="2476435at2"/>
<dbReference type="Pfam" id="PF10966">
    <property type="entry name" value="DUF2768"/>
    <property type="match status" value="1"/>
</dbReference>
<organism evidence="2 3">
    <name type="scientific">Neobacillus mesonae</name>
    <dbReference type="NCBI Taxonomy" id="1193713"/>
    <lineage>
        <taxon>Bacteria</taxon>
        <taxon>Bacillati</taxon>
        <taxon>Bacillota</taxon>
        <taxon>Bacilli</taxon>
        <taxon>Bacillales</taxon>
        <taxon>Bacillaceae</taxon>
        <taxon>Neobacillus</taxon>
    </lineage>
</organism>
<accession>A0A3T0I1E5</accession>
<dbReference type="EMBL" id="CP022572">
    <property type="protein sequence ID" value="AZU63159.1"/>
    <property type="molecule type" value="Genomic_DNA"/>
</dbReference>
<protein>
    <submittedName>
        <fullName evidence="2">DUF2768 domain-containing protein</fullName>
    </submittedName>
</protein>
<feature type="transmembrane region" description="Helical" evidence="1">
    <location>
        <begin position="6"/>
        <end position="27"/>
    </location>
</feature>
<proteinExistence type="predicted"/>
<keyword evidence="3" id="KW-1185">Reference proteome</keyword>
<keyword evidence="1" id="KW-0472">Membrane</keyword>
<dbReference type="KEGG" id="nmk:CHR53_18895"/>
<evidence type="ECO:0000313" key="2">
    <source>
        <dbReference type="EMBL" id="AZU63159.1"/>
    </source>
</evidence>
<feature type="transmembrane region" description="Helical" evidence="1">
    <location>
        <begin position="39"/>
        <end position="60"/>
    </location>
</feature>
<keyword evidence="1" id="KW-0812">Transmembrane</keyword>
<dbReference type="STRING" id="1193713.GCA_001636315_00615"/>
<reference evidence="2 3" key="1">
    <citation type="submission" date="2017-07" db="EMBL/GenBank/DDBJ databases">
        <title>The complete genome sequence of Bacillus mesonae strain H20-5, an efficient strain improving plant abiotic stress resistance.</title>
        <authorList>
            <person name="Kim S.Y."/>
            <person name="Song H."/>
            <person name="Sang M.K."/>
            <person name="Weon H.-Y."/>
            <person name="Song J."/>
        </authorList>
    </citation>
    <scope>NUCLEOTIDE SEQUENCE [LARGE SCALE GENOMIC DNA]</scope>
    <source>
        <strain evidence="2 3">H20-5</strain>
    </source>
</reference>
<keyword evidence="1" id="KW-1133">Transmembrane helix</keyword>
<evidence type="ECO:0000313" key="3">
    <source>
        <dbReference type="Proteomes" id="UP000282892"/>
    </source>
</evidence>
<dbReference type="Proteomes" id="UP000282892">
    <property type="component" value="Chromosome"/>
</dbReference>
<dbReference type="InterPro" id="IPR020076">
    <property type="entry name" value="DUF2768"/>
</dbReference>